<dbReference type="GO" id="GO:0005524">
    <property type="term" value="F:ATP binding"/>
    <property type="evidence" value="ECO:0007669"/>
    <property type="project" value="InterPro"/>
</dbReference>
<dbReference type="Gene3D" id="1.10.510.10">
    <property type="entry name" value="Transferase(Phosphotransferase) domain 1"/>
    <property type="match status" value="1"/>
</dbReference>
<comment type="similarity">
    <text evidence="1">Belongs to the protein kinase superfamily. ADCK protein kinase family.</text>
</comment>
<accession>D6STN8</accession>
<feature type="transmembrane region" description="Helical" evidence="2">
    <location>
        <begin position="490"/>
        <end position="512"/>
    </location>
</feature>
<keyword evidence="2" id="KW-1133">Transmembrane helix</keyword>
<protein>
    <submittedName>
        <fullName evidence="4">ABC-1 domain protein</fullName>
    </submittedName>
</protein>
<dbReference type="AlphaFoldDB" id="D6STN8"/>
<dbReference type="PANTHER" id="PTHR10566">
    <property type="entry name" value="CHAPERONE-ACTIVITY OF BC1 COMPLEX CABC1 -RELATED"/>
    <property type="match status" value="1"/>
</dbReference>
<dbReference type="Proteomes" id="UP000005496">
    <property type="component" value="Unassembled WGS sequence"/>
</dbReference>
<dbReference type="OrthoDB" id="9795390at2"/>
<dbReference type="InterPro" id="IPR050154">
    <property type="entry name" value="UbiB_kinase"/>
</dbReference>
<evidence type="ECO:0000256" key="1">
    <source>
        <dbReference type="ARBA" id="ARBA00009670"/>
    </source>
</evidence>
<keyword evidence="5" id="KW-1185">Reference proteome</keyword>
<dbReference type="RefSeq" id="WP_008871403.1">
    <property type="nucleotide sequence ID" value="NZ_ACJN02000003.1"/>
</dbReference>
<gene>
    <name evidence="4" type="ORF">Dthio_PD1393</name>
</gene>
<dbReference type="InterPro" id="IPR000719">
    <property type="entry name" value="Prot_kinase_dom"/>
</dbReference>
<keyword evidence="2" id="KW-0812">Transmembrane</keyword>
<name>D6STN8_9BACT</name>
<sequence>MDIRSIAHLGRFREIITTLAKYGFHDIVERLEIPGLKYLKKVKPKHEDLHTWERVRKILEELGPTFIKLGQILSQRADIVPEGLMKELSKLQDDVHAEDFEDIKKVLEKNYAAPLDDIFSEIDPLPLAAASMAQVHRARLRENGREVALKVQRPGIEETIKNDLEILEKIAVQLDGRMEYFKVYNLPQLVRRIKKLIFSELNFTYELRNMQVAAAQMKNEQRLRVPDTFPELSTSQVLVMELCKGTQMKNVDIAGLTGREELAKSALHFTLRQVLGQGFFHADPHPGNILVDDEENLIILDWGMVGRLTPKVRHDLIDLIAAIVENDVDEVTELLLNFTSGTENINMDALQGEVLEIVSHFTRMPLKEINLGRLLMELTTALREHGRVLTSDLSIMIKSLITAEQTAKMLYPDLDVVGEAEPILRSIGKERFKPDNLLKGLYKNFRYLLRFQYQLPRQAMDIISKLDQGQLAIRFRHENLEGMQTTMETVVNRLVAGIIAAALFLGASMIFVADTGPMLWGHPLLGTLGYAVATVLCLNLVVTMLRSRRRRFRK</sequence>
<proteinExistence type="inferred from homology"/>
<organism evidence="4 5">
    <name type="scientific">Desulfonatronospira thiodismutans ASO3-1</name>
    <dbReference type="NCBI Taxonomy" id="555779"/>
    <lineage>
        <taxon>Bacteria</taxon>
        <taxon>Pseudomonadati</taxon>
        <taxon>Thermodesulfobacteriota</taxon>
        <taxon>Desulfovibrionia</taxon>
        <taxon>Desulfovibrionales</taxon>
        <taxon>Desulfonatronovibrionaceae</taxon>
        <taxon>Desulfonatronospira</taxon>
    </lineage>
</organism>
<reference evidence="4" key="1">
    <citation type="submission" date="2010-05" db="EMBL/GenBank/DDBJ databases">
        <title>The draft genome of Desulfonatronospira thiodismutans ASO3-1.</title>
        <authorList>
            <consortium name="US DOE Joint Genome Institute (JGI-PGF)"/>
            <person name="Lucas S."/>
            <person name="Copeland A."/>
            <person name="Lapidus A."/>
            <person name="Cheng J.-F."/>
            <person name="Bruce D."/>
            <person name="Goodwin L."/>
            <person name="Pitluck S."/>
            <person name="Chertkov O."/>
            <person name="Brettin T."/>
            <person name="Detter J.C."/>
            <person name="Han C."/>
            <person name="Land M.L."/>
            <person name="Hauser L."/>
            <person name="Kyrpides N."/>
            <person name="Mikhailova N."/>
            <person name="Muyzer G."/>
            <person name="Woyke T."/>
        </authorList>
    </citation>
    <scope>NUCLEOTIDE SEQUENCE [LARGE SCALE GENOMIC DNA]</scope>
    <source>
        <strain evidence="4">ASO3-1</strain>
    </source>
</reference>
<comment type="caution">
    <text evidence="4">The sequence shown here is derived from an EMBL/GenBank/DDBJ whole genome shotgun (WGS) entry which is preliminary data.</text>
</comment>
<feature type="domain" description="Protein kinase" evidence="3">
    <location>
        <begin position="121"/>
        <end position="424"/>
    </location>
</feature>
<dbReference type="GO" id="GO:0004672">
    <property type="term" value="F:protein kinase activity"/>
    <property type="evidence" value="ECO:0007669"/>
    <property type="project" value="InterPro"/>
</dbReference>
<dbReference type="PROSITE" id="PS50011">
    <property type="entry name" value="PROTEIN_KINASE_DOM"/>
    <property type="match status" value="1"/>
</dbReference>
<evidence type="ECO:0000313" key="5">
    <source>
        <dbReference type="Proteomes" id="UP000005496"/>
    </source>
</evidence>
<dbReference type="CDD" id="cd05121">
    <property type="entry name" value="ABC1_ADCK3-like"/>
    <property type="match status" value="1"/>
</dbReference>
<dbReference type="EMBL" id="ACJN02000003">
    <property type="protein sequence ID" value="EFI34054.1"/>
    <property type="molecule type" value="Genomic_DNA"/>
</dbReference>
<dbReference type="SUPFAM" id="SSF56112">
    <property type="entry name" value="Protein kinase-like (PK-like)"/>
    <property type="match status" value="1"/>
</dbReference>
<dbReference type="eggNOG" id="COG0661">
    <property type="taxonomic scope" value="Bacteria"/>
</dbReference>
<keyword evidence="2" id="KW-0472">Membrane</keyword>
<evidence type="ECO:0000313" key="4">
    <source>
        <dbReference type="EMBL" id="EFI34054.1"/>
    </source>
</evidence>
<feature type="transmembrane region" description="Helical" evidence="2">
    <location>
        <begin position="524"/>
        <end position="545"/>
    </location>
</feature>
<evidence type="ECO:0000256" key="2">
    <source>
        <dbReference type="SAM" id="Phobius"/>
    </source>
</evidence>
<evidence type="ECO:0000259" key="3">
    <source>
        <dbReference type="PROSITE" id="PS50011"/>
    </source>
</evidence>
<dbReference type="PANTHER" id="PTHR10566:SF113">
    <property type="entry name" value="PROTEIN ACTIVITY OF BC1 COMPLEX KINASE 7, CHLOROPLASTIC"/>
    <property type="match status" value="1"/>
</dbReference>
<dbReference type="InterPro" id="IPR004147">
    <property type="entry name" value="ABC1_dom"/>
</dbReference>
<dbReference type="InterPro" id="IPR011009">
    <property type="entry name" value="Kinase-like_dom_sf"/>
</dbReference>
<dbReference type="Pfam" id="PF03109">
    <property type="entry name" value="ABC1"/>
    <property type="match status" value="1"/>
</dbReference>